<feature type="signal peptide" evidence="1">
    <location>
        <begin position="1"/>
        <end position="22"/>
    </location>
</feature>
<dbReference type="Proteomes" id="UP000584824">
    <property type="component" value="Unassembled WGS sequence"/>
</dbReference>
<name>A0A7W6K1K4_9HYPH</name>
<dbReference type="EMBL" id="JACIDU010000003">
    <property type="protein sequence ID" value="MBB4102541.1"/>
    <property type="molecule type" value="Genomic_DNA"/>
</dbReference>
<dbReference type="RefSeq" id="WP_237358793.1">
    <property type="nucleotide sequence ID" value="NZ_JACIDU010000003.1"/>
</dbReference>
<reference evidence="2 3" key="1">
    <citation type="submission" date="2020-08" db="EMBL/GenBank/DDBJ databases">
        <title>Genomic Encyclopedia of Type Strains, Phase IV (KMG-IV): sequencing the most valuable type-strain genomes for metagenomic binning, comparative biology and taxonomic classification.</title>
        <authorList>
            <person name="Goeker M."/>
        </authorList>
    </citation>
    <scope>NUCLEOTIDE SEQUENCE [LARGE SCALE GENOMIC DNA]</scope>
    <source>
        <strain evidence="2 3">DSM 26385</strain>
    </source>
</reference>
<feature type="chain" id="PRO_5031027822" evidence="1">
    <location>
        <begin position="23"/>
        <end position="82"/>
    </location>
</feature>
<sequence length="82" mass="9152">MVSMVRLILCTAAIAMAVPAQAEVRFGRNVRIGGNDFSHQTFNARKRGVVYLHKTRPAREGCVWKSDGKGGRVKLCHLKDRN</sequence>
<keyword evidence="1" id="KW-0732">Signal</keyword>
<evidence type="ECO:0000256" key="1">
    <source>
        <dbReference type="SAM" id="SignalP"/>
    </source>
</evidence>
<evidence type="ECO:0000313" key="2">
    <source>
        <dbReference type="EMBL" id="MBB4102541.1"/>
    </source>
</evidence>
<proteinExistence type="predicted"/>
<keyword evidence="3" id="KW-1185">Reference proteome</keyword>
<evidence type="ECO:0000313" key="3">
    <source>
        <dbReference type="Proteomes" id="UP000584824"/>
    </source>
</evidence>
<organism evidence="2 3">
    <name type="scientific">Allorhizobium borbori</name>
    <dbReference type="NCBI Taxonomy" id="485907"/>
    <lineage>
        <taxon>Bacteria</taxon>
        <taxon>Pseudomonadati</taxon>
        <taxon>Pseudomonadota</taxon>
        <taxon>Alphaproteobacteria</taxon>
        <taxon>Hyphomicrobiales</taxon>
        <taxon>Rhizobiaceae</taxon>
        <taxon>Rhizobium/Agrobacterium group</taxon>
        <taxon>Allorhizobium</taxon>
    </lineage>
</organism>
<accession>A0A7W6K1K4</accession>
<protein>
    <submittedName>
        <fullName evidence="2">Uncharacterized protein</fullName>
    </submittedName>
</protein>
<comment type="caution">
    <text evidence="2">The sequence shown here is derived from an EMBL/GenBank/DDBJ whole genome shotgun (WGS) entry which is preliminary data.</text>
</comment>
<dbReference type="AlphaFoldDB" id="A0A7W6K1K4"/>
<gene>
    <name evidence="2" type="ORF">GGQ66_001076</name>
</gene>